<dbReference type="Pfam" id="PF07980">
    <property type="entry name" value="SusD_RagB"/>
    <property type="match status" value="1"/>
</dbReference>
<evidence type="ECO:0000256" key="2">
    <source>
        <dbReference type="ARBA" id="ARBA00006275"/>
    </source>
</evidence>
<evidence type="ECO:0000313" key="10">
    <source>
        <dbReference type="Proteomes" id="UP000245667"/>
    </source>
</evidence>
<dbReference type="Proteomes" id="UP000245667">
    <property type="component" value="Unassembled WGS sequence"/>
</dbReference>
<dbReference type="SUPFAM" id="SSF48452">
    <property type="entry name" value="TPR-like"/>
    <property type="match status" value="1"/>
</dbReference>
<protein>
    <submittedName>
        <fullName evidence="9">Putative outer membrane starch-binding protein</fullName>
    </submittedName>
    <submittedName>
        <fullName evidence="8">RagB/SusD family nutrient uptake outer membrane protein</fullName>
    </submittedName>
</protein>
<reference evidence="9 10" key="1">
    <citation type="submission" date="2018-05" db="EMBL/GenBank/DDBJ databases">
        <title>Genomic Encyclopedia of Archaeal and Bacterial Type Strains, Phase II (KMG-II): from individual species to whole genera.</title>
        <authorList>
            <person name="Goeker M."/>
        </authorList>
    </citation>
    <scope>NUCLEOTIDE SEQUENCE [LARGE SCALE GENOMIC DNA]</scope>
    <source>
        <strain evidence="9 10">DSM 23514</strain>
    </source>
</reference>
<dbReference type="InterPro" id="IPR011990">
    <property type="entry name" value="TPR-like_helical_dom_sf"/>
</dbReference>
<sequence>MKKYIYITLLALSVCACDDSFLDKEPLGSLSVGTFYTNEEEATQAVNAIYDGIQSYTVYGAMSIVEDVQSDDAEKGGGGPSDQPGMDQVQKFIASADNHIYVDKWKAYFVPVFRANLAIQKIQGMAEEDIDSDIKNTLLAEAKFLRALCYFDLVIRYGDLPIVTEPNSPEDYDISRSPESEVWKFIEDDLKAAMEGLKTPDDLSDNDLGRATVGAAKALLAKSYVFQKKWKEADPLLTSVINDYGYGLSDDFSAIFGIGNETNKEVIFQINFQTGGASDREGYNRNGWMSPRSSDIDWGGIGFMLPTQDLVDEFEPGDIRLEASVLKDGDIFSGDVYKGEWSPTGYNCKKGLVAFDDYTAGTPYFVDNNYVVIRLGDIFLLKAETLNELDRTGEAVDFINPIRKRAQVPFVDATISKEQMREALYHERRVELCFEQKRYFDLVRWGKAAEVMTGKGYGFVAGKNELWPIPQSEIDINPNLAPNNPNW</sequence>
<comment type="subcellular location">
    <subcellularLocation>
        <location evidence="1">Cell outer membrane</location>
    </subcellularLocation>
</comment>
<dbReference type="AlphaFoldDB" id="A0A316DX67"/>
<keyword evidence="5" id="KW-0998">Cell outer membrane</keyword>
<keyword evidence="4" id="KW-0472">Membrane</keyword>
<evidence type="ECO:0000313" key="11">
    <source>
        <dbReference type="Proteomes" id="UP000651837"/>
    </source>
</evidence>
<dbReference type="OrthoDB" id="5694214at2"/>
<evidence type="ECO:0000313" key="9">
    <source>
        <dbReference type="EMBL" id="PWK22326.1"/>
    </source>
</evidence>
<evidence type="ECO:0000259" key="6">
    <source>
        <dbReference type="Pfam" id="PF07980"/>
    </source>
</evidence>
<dbReference type="EMBL" id="JACWLN010000007">
    <property type="protein sequence ID" value="MBD1261957.1"/>
    <property type="molecule type" value="Genomic_DNA"/>
</dbReference>
<reference evidence="8 11" key="2">
    <citation type="submission" date="2020-07" db="EMBL/GenBank/DDBJ databases">
        <title>The draft genome sequence of Maribacter polysiphoniae KCTC 22021.</title>
        <authorList>
            <person name="Mu L."/>
        </authorList>
    </citation>
    <scope>NUCLEOTIDE SEQUENCE [LARGE SCALE GENOMIC DNA]</scope>
    <source>
        <strain evidence="8 11">KCTC 22021</strain>
    </source>
</reference>
<evidence type="ECO:0000256" key="5">
    <source>
        <dbReference type="ARBA" id="ARBA00023237"/>
    </source>
</evidence>
<keyword evidence="11" id="KW-1185">Reference proteome</keyword>
<dbReference type="RefSeq" id="WP_109652841.1">
    <property type="nucleotide sequence ID" value="NZ_JACWLN010000007.1"/>
</dbReference>
<comment type="similarity">
    <text evidence="2">Belongs to the SusD family.</text>
</comment>
<accession>A0A316DX67</accession>
<evidence type="ECO:0000256" key="4">
    <source>
        <dbReference type="ARBA" id="ARBA00023136"/>
    </source>
</evidence>
<dbReference type="EMBL" id="QGGQ01000008">
    <property type="protein sequence ID" value="PWK22326.1"/>
    <property type="molecule type" value="Genomic_DNA"/>
</dbReference>
<dbReference type="Gene3D" id="1.25.40.390">
    <property type="match status" value="1"/>
</dbReference>
<dbReference type="InterPro" id="IPR012944">
    <property type="entry name" value="SusD_RagB_dom"/>
</dbReference>
<keyword evidence="3" id="KW-0732">Signal</keyword>
<evidence type="ECO:0000259" key="7">
    <source>
        <dbReference type="Pfam" id="PF14322"/>
    </source>
</evidence>
<evidence type="ECO:0000256" key="1">
    <source>
        <dbReference type="ARBA" id="ARBA00004442"/>
    </source>
</evidence>
<dbReference type="InterPro" id="IPR033985">
    <property type="entry name" value="SusD-like_N"/>
</dbReference>
<dbReference type="GO" id="GO:0009279">
    <property type="term" value="C:cell outer membrane"/>
    <property type="evidence" value="ECO:0007669"/>
    <property type="project" value="UniProtKB-SubCell"/>
</dbReference>
<organism evidence="9 10">
    <name type="scientific">Maribacter polysiphoniae</name>
    <dbReference type="NCBI Taxonomy" id="429344"/>
    <lineage>
        <taxon>Bacteria</taxon>
        <taxon>Pseudomonadati</taxon>
        <taxon>Bacteroidota</taxon>
        <taxon>Flavobacteriia</taxon>
        <taxon>Flavobacteriales</taxon>
        <taxon>Flavobacteriaceae</taxon>
        <taxon>Maribacter</taxon>
    </lineage>
</organism>
<comment type="caution">
    <text evidence="9">The sequence shown here is derived from an EMBL/GenBank/DDBJ whole genome shotgun (WGS) entry which is preliminary data.</text>
</comment>
<feature type="domain" description="RagB/SusD" evidence="6">
    <location>
        <begin position="264"/>
        <end position="487"/>
    </location>
</feature>
<gene>
    <name evidence="8" type="ORF">HZY62_15240</name>
    <name evidence="9" type="ORF">LX92_03247</name>
</gene>
<name>A0A316DX67_9FLAO</name>
<evidence type="ECO:0000256" key="3">
    <source>
        <dbReference type="ARBA" id="ARBA00022729"/>
    </source>
</evidence>
<dbReference type="Proteomes" id="UP000651837">
    <property type="component" value="Unassembled WGS sequence"/>
</dbReference>
<dbReference type="PROSITE" id="PS51257">
    <property type="entry name" value="PROKAR_LIPOPROTEIN"/>
    <property type="match status" value="1"/>
</dbReference>
<feature type="domain" description="SusD-like N-terminal" evidence="7">
    <location>
        <begin position="21"/>
        <end position="224"/>
    </location>
</feature>
<evidence type="ECO:0000313" key="8">
    <source>
        <dbReference type="EMBL" id="MBD1261957.1"/>
    </source>
</evidence>
<dbReference type="Pfam" id="PF14322">
    <property type="entry name" value="SusD-like_3"/>
    <property type="match status" value="1"/>
</dbReference>
<proteinExistence type="inferred from homology"/>
<dbReference type="CDD" id="cd08977">
    <property type="entry name" value="SusD"/>
    <property type="match status" value="1"/>
</dbReference>